<dbReference type="EMBL" id="UYRU01045572">
    <property type="protein sequence ID" value="VDN08665.1"/>
    <property type="molecule type" value="Genomic_DNA"/>
</dbReference>
<sequence>MRNAGQLGSLPVTATFANQEMSVCVLFSFCSCDLSGHEALLIGTIYDAPVTIAATTTGKLARFSLRTPSQSRFSSSSPSPPPLPALKHPTDAILLRSSACTQPDAETTYRRHPMPSSSNDRKRKRKSSRLRSSLSCLLTCCRCCGCRGCCCRRCLSGDVHLTVKPADLPRNAASPNPPAASSTPMGGDAVEESVLAETHAPAYFTMYDDRQARRRERRRRHKMRKSLSCEEDLPVDGGQASLITRDGSEGTESDDSTLRAKRPSVVSTTTLEYAEDSPVFVTCLDDEERVVEEEEDREDMYQDMYQSVETIVGASDAVRS</sequence>
<keyword evidence="3" id="KW-1185">Reference proteome</keyword>
<proteinExistence type="predicted"/>
<accession>A0A3P7KUP5</accession>
<dbReference type="OrthoDB" id="10661567at2759"/>
<reference evidence="2 3" key="1">
    <citation type="submission" date="2018-11" db="EMBL/GenBank/DDBJ databases">
        <authorList>
            <consortium name="Pathogen Informatics"/>
        </authorList>
    </citation>
    <scope>NUCLEOTIDE SEQUENCE [LARGE SCALE GENOMIC DNA]</scope>
</reference>
<evidence type="ECO:0000256" key="1">
    <source>
        <dbReference type="SAM" id="MobiDB-lite"/>
    </source>
</evidence>
<dbReference type="AlphaFoldDB" id="A0A3P7KUP5"/>
<evidence type="ECO:0000313" key="3">
    <source>
        <dbReference type="Proteomes" id="UP000281553"/>
    </source>
</evidence>
<feature type="compositionally biased region" description="Basic residues" evidence="1">
    <location>
        <begin position="214"/>
        <end position="225"/>
    </location>
</feature>
<feature type="region of interest" description="Disordered" evidence="1">
    <location>
        <begin position="167"/>
        <end position="187"/>
    </location>
</feature>
<feature type="compositionally biased region" description="Low complexity" evidence="1">
    <location>
        <begin position="171"/>
        <end position="182"/>
    </location>
</feature>
<protein>
    <submittedName>
        <fullName evidence="2">Uncharacterized protein</fullName>
    </submittedName>
</protein>
<feature type="region of interest" description="Disordered" evidence="1">
    <location>
        <begin position="69"/>
        <end position="88"/>
    </location>
</feature>
<dbReference type="Proteomes" id="UP000281553">
    <property type="component" value="Unassembled WGS sequence"/>
</dbReference>
<organism evidence="2 3">
    <name type="scientific">Dibothriocephalus latus</name>
    <name type="common">Fish tapeworm</name>
    <name type="synonym">Diphyllobothrium latum</name>
    <dbReference type="NCBI Taxonomy" id="60516"/>
    <lineage>
        <taxon>Eukaryota</taxon>
        <taxon>Metazoa</taxon>
        <taxon>Spiralia</taxon>
        <taxon>Lophotrochozoa</taxon>
        <taxon>Platyhelminthes</taxon>
        <taxon>Cestoda</taxon>
        <taxon>Eucestoda</taxon>
        <taxon>Diphyllobothriidea</taxon>
        <taxon>Diphyllobothriidae</taxon>
        <taxon>Dibothriocephalus</taxon>
    </lineage>
</organism>
<evidence type="ECO:0000313" key="2">
    <source>
        <dbReference type="EMBL" id="VDN08665.1"/>
    </source>
</evidence>
<gene>
    <name evidence="2" type="ORF">DILT_LOCUS4496</name>
</gene>
<feature type="region of interest" description="Disordered" evidence="1">
    <location>
        <begin position="102"/>
        <end position="126"/>
    </location>
</feature>
<name>A0A3P7KUP5_DIBLA</name>
<feature type="region of interest" description="Disordered" evidence="1">
    <location>
        <begin position="214"/>
        <end position="263"/>
    </location>
</feature>
<dbReference type="PROSITE" id="PS51257">
    <property type="entry name" value="PROKAR_LIPOPROTEIN"/>
    <property type="match status" value="1"/>
</dbReference>